<dbReference type="Proteomes" id="UP000003340">
    <property type="component" value="Unassembled WGS sequence"/>
</dbReference>
<reference evidence="2 3" key="1">
    <citation type="submission" date="2009-01" db="EMBL/GenBank/DDBJ databases">
        <authorList>
            <person name="Fulton L."/>
            <person name="Clifton S."/>
            <person name="Fulton B."/>
            <person name="Xu J."/>
            <person name="Minx P."/>
            <person name="Pepin K.H."/>
            <person name="Johnson M."/>
            <person name="Bhonagiri V."/>
            <person name="Nash W.E."/>
            <person name="Mardis E.R."/>
            <person name="Wilson R.K."/>
        </authorList>
    </citation>
    <scope>NUCLEOTIDE SEQUENCE [LARGE SCALE GENOMIC DNA]</scope>
    <source>
        <strain evidence="2 3">DSM 5476</strain>
    </source>
</reference>
<feature type="region of interest" description="Disordered" evidence="1">
    <location>
        <begin position="221"/>
        <end position="251"/>
    </location>
</feature>
<reference evidence="2 3" key="2">
    <citation type="submission" date="2009-02" db="EMBL/GenBank/DDBJ databases">
        <title>Draft genome sequence of Clostridium methylpentosum (DSM 5476).</title>
        <authorList>
            <person name="Sudarsanam P."/>
            <person name="Ley R."/>
            <person name="Guruge J."/>
            <person name="Turnbaugh P.J."/>
            <person name="Mahowald M."/>
            <person name="Liep D."/>
            <person name="Gordon J."/>
        </authorList>
    </citation>
    <scope>NUCLEOTIDE SEQUENCE [LARGE SCALE GENOMIC DNA]</scope>
    <source>
        <strain evidence="2 3">DSM 5476</strain>
    </source>
</reference>
<evidence type="ECO:0000313" key="2">
    <source>
        <dbReference type="EMBL" id="EEG30662.1"/>
    </source>
</evidence>
<evidence type="ECO:0000313" key="3">
    <source>
        <dbReference type="Proteomes" id="UP000003340"/>
    </source>
</evidence>
<dbReference type="EMBL" id="ACEC01000058">
    <property type="protein sequence ID" value="EEG30662.1"/>
    <property type="molecule type" value="Genomic_DNA"/>
</dbReference>
<evidence type="ECO:0000256" key="1">
    <source>
        <dbReference type="SAM" id="MobiDB-lite"/>
    </source>
</evidence>
<protein>
    <submittedName>
        <fullName evidence="2">Uncharacterized protein</fullName>
    </submittedName>
</protein>
<accession>C0ED10</accession>
<comment type="caution">
    <text evidence="2">The sequence shown here is derived from an EMBL/GenBank/DDBJ whole genome shotgun (WGS) entry which is preliminary data.</text>
</comment>
<dbReference type="AlphaFoldDB" id="C0ED10"/>
<proteinExistence type="predicted"/>
<gene>
    <name evidence="2" type="ORF">CLOSTMETH_01731</name>
</gene>
<dbReference type="eggNOG" id="ENOG502Z8CY">
    <property type="taxonomic scope" value="Bacteria"/>
</dbReference>
<dbReference type="STRING" id="537013.CLOSTMETH_01731"/>
<organism evidence="2 3">
    <name type="scientific">[Clostridium] methylpentosum DSM 5476</name>
    <dbReference type="NCBI Taxonomy" id="537013"/>
    <lineage>
        <taxon>Bacteria</taxon>
        <taxon>Bacillati</taxon>
        <taxon>Bacillota</taxon>
        <taxon>Clostridia</taxon>
        <taxon>Eubacteriales</taxon>
        <taxon>Oscillospiraceae</taxon>
        <taxon>Oscillospiraceae incertae sedis</taxon>
    </lineage>
</organism>
<name>C0ED10_9FIRM</name>
<keyword evidence="3" id="KW-1185">Reference proteome</keyword>
<dbReference type="HOGENOM" id="CLU_656801_0_0_9"/>
<sequence>MKKTKLKCLKVTSVDLCPQGANPEAHIELFKSAGEPAVKQPERNNLLKNIGYLFGKLLGKTPDEIDQVIKDTNPLQDDTGGQGLQCINDDFWEFTYALQKSLNSIILDDSLDHGQRITMMAESISQFNDMISKAATKWVDGETVINKACGGRKERLEALQTNIAEALKNLDQGDGGKAERNTQFGKGVSEMKFEKSKMSPVELLALEELEKKYAVQESAISSASAEQGGDPVPAEPAGTPAVEKNSTSNGQDVAKAMAEIEKLREEALLQKMTAVSQKYTPLGKKAEELAPILVTMHKAGEEAYNSYVTTLDDSLNLIEKTGLFSEAGSSRPGDIGESWGKVEAAASALMKSEPNLTYEQAIVKAGEMNPELISEYESNR</sequence>